<name>A0A1F6DDU5_9BACT</name>
<evidence type="ECO:0000256" key="7">
    <source>
        <dbReference type="RuleBase" id="RU364068"/>
    </source>
</evidence>
<dbReference type="GO" id="GO:0007165">
    <property type="term" value="P:signal transduction"/>
    <property type="evidence" value="ECO:0007669"/>
    <property type="project" value="TreeGrafter"/>
</dbReference>
<proteinExistence type="inferred from homology"/>
<protein>
    <recommendedName>
        <fullName evidence="7">Inositol-1-monophosphatase</fullName>
        <ecNumber evidence="7">3.1.3.25</ecNumber>
    </recommendedName>
</protein>
<dbReference type="InterPro" id="IPR000760">
    <property type="entry name" value="Inositol_monophosphatase-like"/>
</dbReference>
<comment type="catalytic activity">
    <reaction evidence="1 7">
        <text>a myo-inositol phosphate + H2O = myo-inositol + phosphate</text>
        <dbReference type="Rhea" id="RHEA:24056"/>
        <dbReference type="ChEBI" id="CHEBI:15377"/>
        <dbReference type="ChEBI" id="CHEBI:17268"/>
        <dbReference type="ChEBI" id="CHEBI:43474"/>
        <dbReference type="ChEBI" id="CHEBI:84139"/>
        <dbReference type="EC" id="3.1.3.25"/>
    </reaction>
</comment>
<evidence type="ECO:0000256" key="5">
    <source>
        <dbReference type="ARBA" id="ARBA00022842"/>
    </source>
</evidence>
<keyword evidence="5 6" id="KW-0460">Magnesium</keyword>
<dbReference type="GO" id="GO:0046872">
    <property type="term" value="F:metal ion binding"/>
    <property type="evidence" value="ECO:0007669"/>
    <property type="project" value="UniProtKB-KW"/>
</dbReference>
<dbReference type="GO" id="GO:0006020">
    <property type="term" value="P:inositol metabolic process"/>
    <property type="evidence" value="ECO:0007669"/>
    <property type="project" value="TreeGrafter"/>
</dbReference>
<dbReference type="Pfam" id="PF00459">
    <property type="entry name" value="Inositol_P"/>
    <property type="match status" value="1"/>
</dbReference>
<dbReference type="PANTHER" id="PTHR20854">
    <property type="entry name" value="INOSITOL MONOPHOSPHATASE"/>
    <property type="match status" value="1"/>
</dbReference>
<evidence type="ECO:0000256" key="2">
    <source>
        <dbReference type="ARBA" id="ARBA00001946"/>
    </source>
</evidence>
<feature type="binding site" evidence="6">
    <location>
        <position position="85"/>
    </location>
    <ligand>
        <name>Mg(2+)</name>
        <dbReference type="ChEBI" id="CHEBI:18420"/>
        <label>1</label>
        <note>catalytic</note>
    </ligand>
</feature>
<dbReference type="EMBL" id="MFLD01000024">
    <property type="protein sequence ID" value="OGG59584.1"/>
    <property type="molecule type" value="Genomic_DNA"/>
</dbReference>
<comment type="similarity">
    <text evidence="7">Belongs to the inositol monophosphatase superfamily.</text>
</comment>
<dbReference type="Proteomes" id="UP000178042">
    <property type="component" value="Unassembled WGS sequence"/>
</dbReference>
<feature type="binding site" evidence="6">
    <location>
        <position position="82"/>
    </location>
    <ligand>
        <name>Mg(2+)</name>
        <dbReference type="ChEBI" id="CHEBI:18420"/>
        <label>1</label>
        <note>catalytic</note>
    </ligand>
</feature>
<dbReference type="Gene3D" id="3.30.540.10">
    <property type="entry name" value="Fructose-1,6-Bisphosphatase, subunit A, domain 1"/>
    <property type="match status" value="1"/>
</dbReference>
<dbReference type="CDD" id="cd01639">
    <property type="entry name" value="IMPase"/>
    <property type="match status" value="1"/>
</dbReference>
<evidence type="ECO:0000313" key="9">
    <source>
        <dbReference type="Proteomes" id="UP000178042"/>
    </source>
</evidence>
<evidence type="ECO:0000256" key="6">
    <source>
        <dbReference type="PIRSR" id="PIRSR600760-2"/>
    </source>
</evidence>
<reference evidence="8 9" key="1">
    <citation type="journal article" date="2016" name="Nat. Commun.">
        <title>Thousands of microbial genomes shed light on interconnected biogeochemical processes in an aquifer system.</title>
        <authorList>
            <person name="Anantharaman K."/>
            <person name="Brown C.T."/>
            <person name="Hug L.A."/>
            <person name="Sharon I."/>
            <person name="Castelle C.J."/>
            <person name="Probst A.J."/>
            <person name="Thomas B.C."/>
            <person name="Singh A."/>
            <person name="Wilkins M.J."/>
            <person name="Karaoz U."/>
            <person name="Brodie E.L."/>
            <person name="Williams K.H."/>
            <person name="Hubbard S.S."/>
            <person name="Banfield J.F."/>
        </authorList>
    </citation>
    <scope>NUCLEOTIDE SEQUENCE [LARGE SCALE GENOMIC DNA]</scope>
</reference>
<dbReference type="GO" id="GO:0008934">
    <property type="term" value="F:inositol monophosphate 1-phosphatase activity"/>
    <property type="evidence" value="ECO:0007669"/>
    <property type="project" value="InterPro"/>
</dbReference>
<evidence type="ECO:0000256" key="1">
    <source>
        <dbReference type="ARBA" id="ARBA00001033"/>
    </source>
</evidence>
<feature type="binding site" evidence="6">
    <location>
        <position position="84"/>
    </location>
    <ligand>
        <name>Mg(2+)</name>
        <dbReference type="ChEBI" id="CHEBI:18420"/>
        <label>1</label>
        <note>catalytic</note>
    </ligand>
</feature>
<dbReference type="PRINTS" id="PR00377">
    <property type="entry name" value="IMPHPHTASES"/>
</dbReference>
<gene>
    <name evidence="8" type="ORF">A3C86_03915</name>
</gene>
<dbReference type="SUPFAM" id="SSF56655">
    <property type="entry name" value="Carbohydrate phosphatase"/>
    <property type="match status" value="1"/>
</dbReference>
<evidence type="ECO:0000256" key="3">
    <source>
        <dbReference type="ARBA" id="ARBA00022723"/>
    </source>
</evidence>
<accession>A0A1F6DDU5</accession>
<feature type="binding site" evidence="6">
    <location>
        <position position="209"/>
    </location>
    <ligand>
        <name>Mg(2+)</name>
        <dbReference type="ChEBI" id="CHEBI:18420"/>
        <label>1</label>
        <note>catalytic</note>
    </ligand>
</feature>
<dbReference type="InterPro" id="IPR033942">
    <property type="entry name" value="IMPase"/>
</dbReference>
<dbReference type="PANTHER" id="PTHR20854:SF4">
    <property type="entry name" value="INOSITOL-1-MONOPHOSPHATASE-RELATED"/>
    <property type="match status" value="1"/>
</dbReference>
<evidence type="ECO:0000256" key="4">
    <source>
        <dbReference type="ARBA" id="ARBA00022801"/>
    </source>
</evidence>
<dbReference type="FunFam" id="3.30.540.10:FF:000003">
    <property type="entry name" value="Inositol-1-monophosphatase"/>
    <property type="match status" value="1"/>
</dbReference>
<dbReference type="PROSITE" id="PS00629">
    <property type="entry name" value="IMP_1"/>
    <property type="match status" value="1"/>
</dbReference>
<keyword evidence="3 6" id="KW-0479">Metal-binding</keyword>
<dbReference type="AlphaFoldDB" id="A0A1F6DDU5"/>
<dbReference type="EC" id="3.1.3.25" evidence="7"/>
<evidence type="ECO:0000313" key="8">
    <source>
        <dbReference type="EMBL" id="OGG59584.1"/>
    </source>
</evidence>
<sequence>MTIDSFIKRITKKAGKAVLKRFGKDDVHYYKSKHAYDAVTKADLLSEKIIIPEILEKYPAHSILSEEEGEINSGSDYRWIIDPIDGTMNFASSVPMFGIMVCLAHKNVVKLSAIYLPVTDELFFAKAGKGAYLNGKRIYCSETKSLDTSTGCGFVGSRKRTMNFVKKLLGVVRGEGLFLNSFGCISMNSCYVACGRKDWAVSLYGEVHDFAPTYLILKESGCNVTNCKGKQWAIGDNEAVAANPRLHQKLLKLTKNV</sequence>
<comment type="caution">
    <text evidence="8">The sequence shown here is derived from an EMBL/GenBank/DDBJ whole genome shotgun (WGS) entry which is preliminary data.</text>
</comment>
<feature type="binding site" evidence="6">
    <location>
        <position position="66"/>
    </location>
    <ligand>
        <name>Mg(2+)</name>
        <dbReference type="ChEBI" id="CHEBI:18420"/>
        <label>1</label>
        <note>catalytic</note>
    </ligand>
</feature>
<dbReference type="Gene3D" id="3.40.190.80">
    <property type="match status" value="1"/>
</dbReference>
<comment type="cofactor">
    <cofactor evidence="2 6 7">
        <name>Mg(2+)</name>
        <dbReference type="ChEBI" id="CHEBI:18420"/>
    </cofactor>
</comment>
<dbReference type="InterPro" id="IPR020583">
    <property type="entry name" value="Inositol_monoP_metal-BS"/>
</dbReference>
<keyword evidence="4 7" id="KW-0378">Hydrolase</keyword>
<organism evidence="8 9">
    <name type="scientific">Candidatus Kaiserbacteria bacterium RIFCSPHIGHO2_02_FULL_49_16</name>
    <dbReference type="NCBI Taxonomy" id="1798490"/>
    <lineage>
        <taxon>Bacteria</taxon>
        <taxon>Candidatus Kaiseribacteriota</taxon>
    </lineage>
</organism>